<keyword evidence="2" id="KW-1185">Reference proteome</keyword>
<evidence type="ECO:0000313" key="1">
    <source>
        <dbReference type="EMBL" id="BBY28182.1"/>
    </source>
</evidence>
<gene>
    <name evidence="1" type="ORF">MSEDJ_22780</name>
</gene>
<proteinExistence type="predicted"/>
<reference evidence="1 2" key="1">
    <citation type="journal article" date="2019" name="Emerg. Microbes Infect.">
        <title>Comprehensive subspecies identification of 175 nontuberculous mycobacteria species based on 7547 genomic profiles.</title>
        <authorList>
            <person name="Matsumoto Y."/>
            <person name="Kinjo T."/>
            <person name="Motooka D."/>
            <person name="Nabeya D."/>
            <person name="Jung N."/>
            <person name="Uechi K."/>
            <person name="Horii T."/>
            <person name="Iida T."/>
            <person name="Fujita J."/>
            <person name="Nakamura S."/>
        </authorList>
    </citation>
    <scope>NUCLEOTIDE SEQUENCE [LARGE SCALE GENOMIC DNA]</scope>
    <source>
        <strain evidence="1 2">JCM 17899</strain>
    </source>
</reference>
<dbReference type="KEGG" id="msei:MSEDJ_22780"/>
<protein>
    <submittedName>
        <fullName evidence="1">Uncharacterized protein</fullName>
    </submittedName>
</protein>
<dbReference type="AlphaFoldDB" id="A0A7I7QPN4"/>
<sequence>MVTLTGGGTNEYLRYGDTYHELPDGSLDVIRTGVKEHINYAAGSWVGVEGDERTWKKRLAWR</sequence>
<evidence type="ECO:0000313" key="2">
    <source>
        <dbReference type="Proteomes" id="UP000467193"/>
    </source>
</evidence>
<accession>A0A7I7QPN4</accession>
<dbReference type="EMBL" id="AP022588">
    <property type="protein sequence ID" value="BBY28182.1"/>
    <property type="molecule type" value="Genomic_DNA"/>
</dbReference>
<organism evidence="1 2">
    <name type="scientific">Mycolicibacterium sediminis</name>
    <dbReference type="NCBI Taxonomy" id="1286180"/>
    <lineage>
        <taxon>Bacteria</taxon>
        <taxon>Bacillati</taxon>
        <taxon>Actinomycetota</taxon>
        <taxon>Actinomycetes</taxon>
        <taxon>Mycobacteriales</taxon>
        <taxon>Mycobacteriaceae</taxon>
        <taxon>Mycolicibacterium</taxon>
    </lineage>
</organism>
<dbReference type="Proteomes" id="UP000467193">
    <property type="component" value="Chromosome"/>
</dbReference>
<dbReference type="RefSeq" id="WP_308206606.1">
    <property type="nucleotide sequence ID" value="NZ_AP022588.1"/>
</dbReference>
<name>A0A7I7QPN4_9MYCO</name>